<dbReference type="RefSeq" id="WP_245369236.1">
    <property type="nucleotide sequence ID" value="NZ_JAGGMS010000001.1"/>
</dbReference>
<organism evidence="4 5">
    <name type="scientific">Amycolatopsis magusensis</name>
    <dbReference type="NCBI Taxonomy" id="882444"/>
    <lineage>
        <taxon>Bacteria</taxon>
        <taxon>Bacillati</taxon>
        <taxon>Actinomycetota</taxon>
        <taxon>Actinomycetes</taxon>
        <taxon>Pseudonocardiales</taxon>
        <taxon>Pseudonocardiaceae</taxon>
        <taxon>Amycolatopsis</taxon>
    </lineage>
</organism>
<dbReference type="Proteomes" id="UP000741013">
    <property type="component" value="Unassembled WGS sequence"/>
</dbReference>
<dbReference type="InterPro" id="IPR009057">
    <property type="entry name" value="Homeodomain-like_sf"/>
</dbReference>
<name>A0ABS4PJE0_9PSEU</name>
<protein>
    <submittedName>
        <fullName evidence="4">AcrR family transcriptional regulator</fullName>
    </submittedName>
</protein>
<comment type="caution">
    <text evidence="4">The sequence shown here is derived from an EMBL/GenBank/DDBJ whole genome shotgun (WGS) entry which is preliminary data.</text>
</comment>
<dbReference type="PRINTS" id="PR00455">
    <property type="entry name" value="HTHTETR"/>
</dbReference>
<sequence length="196" mass="22078">MTRSERRERILAAAAAVFAERGYDAAGMREVATRAGISTPVLYDHFPAKAQLYAGLLQSEVDRLQAAWGELPEPRDAEELFVATVDAIFGWIERNQQGWRMIFAEAPSDPEVAEVHRRGQARATEKLAELFAAVPLSTDLDRSRANELFAETYKSAVNAIAGWWWHNRDLPRAHVVALTTDLLWHGLRRLTLQEDP</sequence>
<evidence type="ECO:0000256" key="1">
    <source>
        <dbReference type="ARBA" id="ARBA00023125"/>
    </source>
</evidence>
<dbReference type="PANTHER" id="PTHR30055">
    <property type="entry name" value="HTH-TYPE TRANSCRIPTIONAL REGULATOR RUTR"/>
    <property type="match status" value="1"/>
</dbReference>
<evidence type="ECO:0000313" key="5">
    <source>
        <dbReference type="Proteomes" id="UP000741013"/>
    </source>
</evidence>
<dbReference type="InterPro" id="IPR050109">
    <property type="entry name" value="HTH-type_TetR-like_transc_reg"/>
</dbReference>
<dbReference type="EMBL" id="JAGGMS010000001">
    <property type="protein sequence ID" value="MBP2179539.1"/>
    <property type="molecule type" value="Genomic_DNA"/>
</dbReference>
<dbReference type="Pfam" id="PF00440">
    <property type="entry name" value="TetR_N"/>
    <property type="match status" value="1"/>
</dbReference>
<dbReference type="Gene3D" id="1.10.357.10">
    <property type="entry name" value="Tetracycline Repressor, domain 2"/>
    <property type="match status" value="1"/>
</dbReference>
<reference evidence="4 5" key="1">
    <citation type="submission" date="2021-03" db="EMBL/GenBank/DDBJ databases">
        <title>Sequencing the genomes of 1000 actinobacteria strains.</title>
        <authorList>
            <person name="Klenk H.-P."/>
        </authorList>
    </citation>
    <scope>NUCLEOTIDE SEQUENCE [LARGE SCALE GENOMIC DNA]</scope>
    <source>
        <strain evidence="4 5">DSM 45510</strain>
    </source>
</reference>
<feature type="domain" description="HTH tetR-type" evidence="3">
    <location>
        <begin position="4"/>
        <end position="64"/>
    </location>
</feature>
<keyword evidence="5" id="KW-1185">Reference proteome</keyword>
<keyword evidence="1 2" id="KW-0238">DNA-binding</keyword>
<dbReference type="InterPro" id="IPR001647">
    <property type="entry name" value="HTH_TetR"/>
</dbReference>
<dbReference type="SUPFAM" id="SSF48498">
    <property type="entry name" value="Tetracyclin repressor-like, C-terminal domain"/>
    <property type="match status" value="1"/>
</dbReference>
<evidence type="ECO:0000313" key="4">
    <source>
        <dbReference type="EMBL" id="MBP2179539.1"/>
    </source>
</evidence>
<feature type="DNA-binding region" description="H-T-H motif" evidence="2">
    <location>
        <begin position="27"/>
        <end position="46"/>
    </location>
</feature>
<evidence type="ECO:0000259" key="3">
    <source>
        <dbReference type="PROSITE" id="PS50977"/>
    </source>
</evidence>
<dbReference type="InterPro" id="IPR036271">
    <property type="entry name" value="Tet_transcr_reg_TetR-rel_C_sf"/>
</dbReference>
<dbReference type="PANTHER" id="PTHR30055:SF226">
    <property type="entry name" value="HTH-TYPE TRANSCRIPTIONAL REGULATOR PKSA"/>
    <property type="match status" value="1"/>
</dbReference>
<dbReference type="SUPFAM" id="SSF46689">
    <property type="entry name" value="Homeodomain-like"/>
    <property type="match status" value="1"/>
</dbReference>
<evidence type="ECO:0000256" key="2">
    <source>
        <dbReference type="PROSITE-ProRule" id="PRU00335"/>
    </source>
</evidence>
<dbReference type="PROSITE" id="PS50977">
    <property type="entry name" value="HTH_TETR_2"/>
    <property type="match status" value="1"/>
</dbReference>
<gene>
    <name evidence="4" type="ORF">JOM49_001065</name>
</gene>
<accession>A0ABS4PJE0</accession>
<proteinExistence type="predicted"/>